<protein>
    <submittedName>
        <fullName evidence="3">Uncharacterized protein</fullName>
    </submittedName>
</protein>
<proteinExistence type="predicted"/>
<evidence type="ECO:0000313" key="4">
    <source>
        <dbReference type="Proteomes" id="UP000008983"/>
    </source>
</evidence>
<evidence type="ECO:0000256" key="1">
    <source>
        <dbReference type="SAM" id="Coils"/>
    </source>
</evidence>
<feature type="region of interest" description="Disordered" evidence="2">
    <location>
        <begin position="157"/>
        <end position="194"/>
    </location>
</feature>
<dbReference type="GeneID" id="14908570"/>
<dbReference type="Proteomes" id="UP000008983">
    <property type="component" value="Unassembled WGS sequence"/>
</dbReference>
<keyword evidence="1" id="KW-0175">Coiled coil</keyword>
<evidence type="ECO:0000256" key="2">
    <source>
        <dbReference type="SAM" id="MobiDB-lite"/>
    </source>
</evidence>
<sequence>MSSVQQRRQNYKNQSISEDTIAINNMYDDFDDYDVNILNMKNLYTTKFTQNVFIHNRDSIISAQETFKKVFNNTIKKAQENHLNRQLPEFSFKKSLAMVENQLSISLAQPDTQKYDYQNEGLIEDQEPNQLIPDTWLRARVIINTIYKDEENEQRLPLSKAQDAQSKRISSKASSIGGGYHKKMQDQEPKNNNNMIPTPIDLTENLNFSITEEKLRLNKENQKKEKEEKIRQEEMKRKAMILVEQQKYNKFQKENKASGFTYDFNGDLLSVNKIKIHKLPPHAYAIEYTFKEEPKPPKVPQKKKKAQNNNLPEIQKLKKTPDQEKEFAKLNTLPPPILDNIGLSTGVTLTFDGRQRTGPRPNTVDMQSLTSGVNKVRMGKSQYEELIKNGGFNRGIKNDQQQYKNTNNFERENVENNMLLKSQKQTNLQEKYDQVSKNGSIKINSAKIYETFTQKMDDSFEENSQPNIQQKQQQFQEISLKQKKISPIDEFNIQISKQQEWGKTHYGMGSGNTISEKFQVHRPSEKDLITSIGANKYKPRDRLIYTPFIVPTFGLRASTSEGFFRKNIITSESNRNVQKTSEGVRKKGKE</sequence>
<organism evidence="3 4">
    <name type="scientific">Ichthyophthirius multifiliis</name>
    <name type="common">White spot disease agent</name>
    <name type="synonym">Ich</name>
    <dbReference type="NCBI Taxonomy" id="5932"/>
    <lineage>
        <taxon>Eukaryota</taxon>
        <taxon>Sar</taxon>
        <taxon>Alveolata</taxon>
        <taxon>Ciliophora</taxon>
        <taxon>Intramacronucleata</taxon>
        <taxon>Oligohymenophorea</taxon>
        <taxon>Hymenostomatida</taxon>
        <taxon>Ophryoglenina</taxon>
        <taxon>Ichthyophthirius</taxon>
    </lineage>
</organism>
<dbReference type="InParanoid" id="G0QQU8"/>
<feature type="compositionally biased region" description="Polar residues" evidence="2">
    <location>
        <begin position="162"/>
        <end position="174"/>
    </location>
</feature>
<dbReference type="EMBL" id="GL983679">
    <property type="protein sequence ID" value="EGR32410.1"/>
    <property type="molecule type" value="Genomic_DNA"/>
</dbReference>
<dbReference type="eggNOG" id="ENOG502SP45">
    <property type="taxonomic scope" value="Eukaryota"/>
</dbReference>
<name>G0QQU8_ICHMU</name>
<dbReference type="OMA" id="HIQQEQW"/>
<gene>
    <name evidence="3" type="ORF">IMG5_084110</name>
</gene>
<dbReference type="AlphaFoldDB" id="G0QQU8"/>
<reference evidence="3 4" key="1">
    <citation type="submission" date="2011-07" db="EMBL/GenBank/DDBJ databases">
        <authorList>
            <person name="Coyne R."/>
            <person name="Brami D."/>
            <person name="Johnson J."/>
            <person name="Hostetler J."/>
            <person name="Hannick L."/>
            <person name="Clark T."/>
            <person name="Cassidy-Hanley D."/>
            <person name="Inman J."/>
        </authorList>
    </citation>
    <scope>NUCLEOTIDE SEQUENCE [LARGE SCALE GENOMIC DNA]</scope>
    <source>
        <strain evidence="3 4">G5</strain>
    </source>
</reference>
<accession>G0QQU8</accession>
<keyword evidence="4" id="KW-1185">Reference proteome</keyword>
<evidence type="ECO:0000313" key="3">
    <source>
        <dbReference type="EMBL" id="EGR32410.1"/>
    </source>
</evidence>
<feature type="coiled-coil region" evidence="1">
    <location>
        <begin position="210"/>
        <end position="237"/>
    </location>
</feature>
<dbReference type="OrthoDB" id="303603at2759"/>
<dbReference type="RefSeq" id="XP_004036396.1">
    <property type="nucleotide sequence ID" value="XM_004036348.1"/>
</dbReference>